<dbReference type="RefSeq" id="WP_169947579.1">
    <property type="nucleotide sequence ID" value="NZ_CP053015.1"/>
</dbReference>
<sequence>MDLVSLSIELVPQLDVVPAAYGAINAPLQISGGTVFDIVIAVIVSAS</sequence>
<protein>
    <submittedName>
        <fullName evidence="1">Uncharacterized protein</fullName>
    </submittedName>
</protein>
<proteinExistence type="predicted"/>
<dbReference type="KEGG" id="slan:GV829_13815"/>
<name>A0A6M4AYE8_9SPHN</name>
<evidence type="ECO:0000313" key="1">
    <source>
        <dbReference type="EMBL" id="QJQ33380.1"/>
    </source>
</evidence>
<keyword evidence="2" id="KW-1185">Reference proteome</keyword>
<reference evidence="1 2" key="1">
    <citation type="submission" date="2020-01" db="EMBL/GenBank/DDBJ databases">
        <title>Sphingomonas sp. strain CSW-10.</title>
        <authorList>
            <person name="Chen W.-M."/>
        </authorList>
    </citation>
    <scope>NUCLEOTIDE SEQUENCE [LARGE SCALE GENOMIC DNA]</scope>
    <source>
        <strain evidence="1 2">CSW-10</strain>
    </source>
</reference>
<organism evidence="1 2">
    <name type="scientific">Sphingomonas lacunae</name>
    <dbReference type="NCBI Taxonomy" id="2698828"/>
    <lineage>
        <taxon>Bacteria</taxon>
        <taxon>Pseudomonadati</taxon>
        <taxon>Pseudomonadota</taxon>
        <taxon>Alphaproteobacteria</taxon>
        <taxon>Sphingomonadales</taxon>
        <taxon>Sphingomonadaceae</taxon>
        <taxon>Sphingomonas</taxon>
    </lineage>
</organism>
<gene>
    <name evidence="1" type="ORF">GV829_13815</name>
</gene>
<evidence type="ECO:0000313" key="2">
    <source>
        <dbReference type="Proteomes" id="UP000503018"/>
    </source>
</evidence>
<dbReference type="EMBL" id="CP053015">
    <property type="protein sequence ID" value="QJQ33380.1"/>
    <property type="molecule type" value="Genomic_DNA"/>
</dbReference>
<accession>A0A6M4AYE8</accession>
<dbReference type="AlphaFoldDB" id="A0A6M4AYE8"/>
<dbReference type="Proteomes" id="UP000503018">
    <property type="component" value="Chromosome"/>
</dbReference>